<dbReference type="EMBL" id="JADGIZ020000077">
    <property type="protein sequence ID" value="KAL2912083.1"/>
    <property type="molecule type" value="Genomic_DNA"/>
</dbReference>
<keyword evidence="3 6" id="KW-0732">Signal</keyword>
<comment type="caution">
    <text evidence="7">The sequence shown here is derived from an EMBL/GenBank/DDBJ whole genome shotgun (WGS) entry which is preliminary data.</text>
</comment>
<evidence type="ECO:0000256" key="1">
    <source>
        <dbReference type="ARBA" id="ARBA00004613"/>
    </source>
</evidence>
<keyword evidence="8" id="KW-1185">Reference proteome</keyword>
<name>A0ABR4MXU4_9FUNG</name>
<accession>A0ABR4MXU4</accession>
<dbReference type="Proteomes" id="UP001527925">
    <property type="component" value="Unassembled WGS sequence"/>
</dbReference>
<feature type="region of interest" description="Disordered" evidence="5">
    <location>
        <begin position="27"/>
        <end position="47"/>
    </location>
</feature>
<feature type="signal peptide" evidence="6">
    <location>
        <begin position="1"/>
        <end position="21"/>
    </location>
</feature>
<comment type="similarity">
    <text evidence="4">Belongs to the EXORDIUM family.</text>
</comment>
<gene>
    <name evidence="7" type="ORF">HK105_208435</name>
</gene>
<dbReference type="PANTHER" id="PTHR31279:SF58">
    <property type="entry name" value="PROTEIN EXORDIUM-LIKE 2"/>
    <property type="match status" value="1"/>
</dbReference>
<evidence type="ECO:0000256" key="2">
    <source>
        <dbReference type="ARBA" id="ARBA00022525"/>
    </source>
</evidence>
<reference evidence="7 8" key="1">
    <citation type="submission" date="2023-09" db="EMBL/GenBank/DDBJ databases">
        <title>Pangenome analysis of Batrachochytrium dendrobatidis and related Chytrids.</title>
        <authorList>
            <person name="Yacoub M.N."/>
            <person name="Stajich J.E."/>
            <person name="James T.Y."/>
        </authorList>
    </citation>
    <scope>NUCLEOTIDE SEQUENCE [LARGE SCALE GENOMIC DNA]</scope>
    <source>
        <strain evidence="7 8">JEL0888</strain>
    </source>
</reference>
<evidence type="ECO:0000256" key="5">
    <source>
        <dbReference type="SAM" id="MobiDB-lite"/>
    </source>
</evidence>
<organism evidence="7 8">
    <name type="scientific">Polyrhizophydium stewartii</name>
    <dbReference type="NCBI Taxonomy" id="2732419"/>
    <lineage>
        <taxon>Eukaryota</taxon>
        <taxon>Fungi</taxon>
        <taxon>Fungi incertae sedis</taxon>
        <taxon>Chytridiomycota</taxon>
        <taxon>Chytridiomycota incertae sedis</taxon>
        <taxon>Chytridiomycetes</taxon>
        <taxon>Rhizophydiales</taxon>
        <taxon>Rhizophydiales incertae sedis</taxon>
        <taxon>Polyrhizophydium</taxon>
    </lineage>
</organism>
<evidence type="ECO:0000256" key="4">
    <source>
        <dbReference type="ARBA" id="ARBA00023591"/>
    </source>
</evidence>
<comment type="subcellular location">
    <subcellularLocation>
        <location evidence="1">Secreted</location>
    </subcellularLocation>
</comment>
<keyword evidence="2" id="KW-0964">Secreted</keyword>
<dbReference type="InterPro" id="IPR006766">
    <property type="entry name" value="EXORDIUM-like"/>
</dbReference>
<evidence type="ECO:0000313" key="7">
    <source>
        <dbReference type="EMBL" id="KAL2912083.1"/>
    </source>
</evidence>
<evidence type="ECO:0000313" key="8">
    <source>
        <dbReference type="Proteomes" id="UP001527925"/>
    </source>
</evidence>
<feature type="chain" id="PRO_5045163486" evidence="6">
    <location>
        <begin position="22"/>
        <end position="333"/>
    </location>
</feature>
<protein>
    <submittedName>
        <fullName evidence="7">Uncharacterized protein</fullName>
    </submittedName>
</protein>
<dbReference type="PANTHER" id="PTHR31279">
    <property type="entry name" value="PROTEIN EXORDIUM-LIKE 5"/>
    <property type="match status" value="1"/>
</dbReference>
<evidence type="ECO:0000256" key="6">
    <source>
        <dbReference type="SAM" id="SignalP"/>
    </source>
</evidence>
<evidence type="ECO:0000256" key="3">
    <source>
        <dbReference type="ARBA" id="ARBA00022729"/>
    </source>
</evidence>
<sequence length="333" mass="35739">MVSLNALAATALLAFAALVGASPSPAADAQGRPPIHPLRDSGSPDTPSVAHLRASIHPVRNATRPDSLAPVPINYNLGAPVLTRYLTVYLIYYGKWTTQQRAIVEDFVKGLGASPWYAINKKYYYQARATSGKVFVQTPVVLAGTASDNYSLGKALSGNALPNIIQAQIDARTLPEDTDGVYFVMVSDDVTESIRNDVGPGTFGVDYCGYHVSWPLTSGKRIFYAMVGNVWAVRNACAPPSNTDVSPNGDPGVDGALSVLAHELVEAVTDPISDGTRAWEDANRYENADKCAYTYGPTSRASNGAFYNMGWNGRNYLIQQNWDPVKQACAVSA</sequence>
<dbReference type="Pfam" id="PF04674">
    <property type="entry name" value="Phi_1"/>
    <property type="match status" value="1"/>
</dbReference>
<proteinExistence type="inferred from homology"/>